<dbReference type="Gene3D" id="1.20.144.10">
    <property type="entry name" value="Phosphatidic acid phosphatase type 2/haloperoxidase"/>
    <property type="match status" value="1"/>
</dbReference>
<evidence type="ECO:0000313" key="4">
    <source>
        <dbReference type="EMBL" id="CAA9310555.1"/>
    </source>
</evidence>
<evidence type="ECO:0008006" key="5">
    <source>
        <dbReference type="Google" id="ProtNLM"/>
    </source>
</evidence>
<dbReference type="InterPro" id="IPR055161">
    <property type="entry name" value="NapH1-like_2nd"/>
</dbReference>
<sequence>MLVSTSIGQGKVMHNWKFRAAAVALLVVPAVSTAAVVPSTPTRWNQVFLDAIVATRTPPPIGSRALAIAHTCMFDAWAAYNGSALGTQFGAHLRRPHSEHTLKNKRAAVSYAAYRAGLDLFPSEKPRFDAMLKQLGLTPDLANAELTKPAGIANIACGEVLAQRHRDGSNQLGEKGGGPYADYTGYTPVNTPDAVIDPNRWQPLRVPTADGSSYVVQKFLAPHWGWVKPFSLRKYESYGLSAPPLYGSAAFAEETRQVVLHSATLTDKTKSIVHYWADGPGSVTPPGHWNRLAQHVAMRKQIGLDGAVKLYFALNNAMMDAGIFAWRAKRELDYVRPITAVRTLYSGKTIKAWAGYGKGTQRIPGHTWSPYFLPSSITPPFSECVSGHSTFSAAASEVLKSYTGSDRFNYEVIIPKGSSPVEPGLVPAADVRLYFATYTDAANQAGMSRLYGGIHFPIGNQEGLRVGRVIGQQAWSKARSYFGGAK</sequence>
<evidence type="ECO:0000256" key="1">
    <source>
        <dbReference type="SAM" id="SignalP"/>
    </source>
</evidence>
<keyword evidence="1" id="KW-0732">Signal</keyword>
<dbReference type="Gene3D" id="1.10.606.10">
    <property type="entry name" value="Vanadium-containing Chloroperoxidase, domain 2"/>
    <property type="match status" value="1"/>
</dbReference>
<dbReference type="EMBL" id="CADCUA010000196">
    <property type="protein sequence ID" value="CAA9310555.1"/>
    <property type="molecule type" value="Genomic_DNA"/>
</dbReference>
<feature type="domain" description="Vanadium-dependent haloperoxidase NapH1-like second helical-bundle" evidence="3">
    <location>
        <begin position="310"/>
        <end position="476"/>
    </location>
</feature>
<name>A0A6J4KMY5_9GAMM</name>
<evidence type="ECO:0000259" key="3">
    <source>
        <dbReference type="Pfam" id="PF22778"/>
    </source>
</evidence>
<dbReference type="CDD" id="cd03398">
    <property type="entry name" value="PAP2_haloperoxidase"/>
    <property type="match status" value="1"/>
</dbReference>
<feature type="chain" id="PRO_5026942790" description="Phosphatidic acid phosphatase type 2/haloperoxidase domain-containing protein" evidence="1">
    <location>
        <begin position="35"/>
        <end position="486"/>
    </location>
</feature>
<accession>A0A6J4KMY5</accession>
<dbReference type="PANTHER" id="PTHR34599:SF2">
    <property type="entry name" value="TRAF-TYPE DOMAIN-CONTAINING PROTEIN"/>
    <property type="match status" value="1"/>
</dbReference>
<dbReference type="PANTHER" id="PTHR34599">
    <property type="entry name" value="PEROXIDASE-RELATED"/>
    <property type="match status" value="1"/>
</dbReference>
<dbReference type="InterPro" id="IPR052559">
    <property type="entry name" value="V-haloperoxidase"/>
</dbReference>
<proteinExistence type="predicted"/>
<evidence type="ECO:0000259" key="2">
    <source>
        <dbReference type="Pfam" id="PF21167"/>
    </source>
</evidence>
<feature type="domain" description="DUF6851" evidence="2">
    <location>
        <begin position="69"/>
        <end position="203"/>
    </location>
</feature>
<dbReference type="InterPro" id="IPR016119">
    <property type="entry name" value="Br/Cl_peroxidase_C"/>
</dbReference>
<dbReference type="InterPro" id="IPR049283">
    <property type="entry name" value="DUF6851"/>
</dbReference>
<reference evidence="4" key="1">
    <citation type="submission" date="2020-02" db="EMBL/GenBank/DDBJ databases">
        <authorList>
            <person name="Meier V. D."/>
        </authorList>
    </citation>
    <scope>NUCLEOTIDE SEQUENCE</scope>
    <source>
        <strain evidence="4">AVDCRST_MAG71</strain>
    </source>
</reference>
<dbReference type="InterPro" id="IPR036938">
    <property type="entry name" value="PAP2/HPO_sf"/>
</dbReference>
<protein>
    <recommendedName>
        <fullName evidence="5">Phosphatidic acid phosphatase type 2/haloperoxidase domain-containing protein</fullName>
    </recommendedName>
</protein>
<dbReference type="AlphaFoldDB" id="A0A6J4KMY5"/>
<feature type="signal peptide" evidence="1">
    <location>
        <begin position="1"/>
        <end position="34"/>
    </location>
</feature>
<dbReference type="Pfam" id="PF21167">
    <property type="entry name" value="DUF6851"/>
    <property type="match status" value="1"/>
</dbReference>
<dbReference type="SUPFAM" id="SSF48317">
    <property type="entry name" value="Acid phosphatase/Vanadium-dependent haloperoxidase"/>
    <property type="match status" value="1"/>
</dbReference>
<gene>
    <name evidence="4" type="ORF">AVDCRST_MAG71-730</name>
</gene>
<dbReference type="GO" id="GO:0004601">
    <property type="term" value="F:peroxidase activity"/>
    <property type="evidence" value="ECO:0007669"/>
    <property type="project" value="InterPro"/>
</dbReference>
<dbReference type="Pfam" id="PF22778">
    <property type="entry name" value="VCPO_2nd"/>
    <property type="match status" value="1"/>
</dbReference>
<organism evidence="4">
    <name type="scientific">uncultured Lysobacter sp</name>
    <dbReference type="NCBI Taxonomy" id="271060"/>
    <lineage>
        <taxon>Bacteria</taxon>
        <taxon>Pseudomonadati</taxon>
        <taxon>Pseudomonadota</taxon>
        <taxon>Gammaproteobacteria</taxon>
        <taxon>Lysobacterales</taxon>
        <taxon>Lysobacteraceae</taxon>
        <taxon>Lysobacter</taxon>
        <taxon>environmental samples</taxon>
    </lineage>
</organism>